<dbReference type="EMBL" id="JANTQA010000012">
    <property type="protein sequence ID" value="KAJ3449340.1"/>
    <property type="molecule type" value="Genomic_DNA"/>
</dbReference>
<evidence type="ECO:0000256" key="6">
    <source>
        <dbReference type="ARBA" id="ARBA00022839"/>
    </source>
</evidence>
<name>A0AAV8A968_9EUKA</name>
<dbReference type="GO" id="GO:0006281">
    <property type="term" value="P:DNA repair"/>
    <property type="evidence" value="ECO:0007669"/>
    <property type="project" value="UniProtKB-KW"/>
</dbReference>
<accession>A0AAV8A968</accession>
<evidence type="ECO:0000256" key="8">
    <source>
        <dbReference type="ARBA" id="ARBA00023242"/>
    </source>
</evidence>
<dbReference type="Pfam" id="PF06087">
    <property type="entry name" value="Tyr-DNA_phospho"/>
    <property type="match status" value="1"/>
</dbReference>
<comment type="subcellular location">
    <subcellularLocation>
        <location evidence="1">Nucleus</location>
    </subcellularLocation>
</comment>
<evidence type="ECO:0000256" key="11">
    <source>
        <dbReference type="PIRSR" id="PIRSR610347-3"/>
    </source>
</evidence>
<dbReference type="GO" id="GO:0003697">
    <property type="term" value="F:single-stranded DNA binding"/>
    <property type="evidence" value="ECO:0007669"/>
    <property type="project" value="TreeGrafter"/>
</dbReference>
<proteinExistence type="inferred from homology"/>
<keyword evidence="6" id="KW-0269">Exonuclease</keyword>
<keyword evidence="4" id="KW-0227">DNA damage</keyword>
<dbReference type="PANTHER" id="PTHR12415:SF0">
    <property type="entry name" value="TYROSYL-DNA PHOSPHODIESTERASE 1"/>
    <property type="match status" value="1"/>
</dbReference>
<dbReference type="PANTHER" id="PTHR12415">
    <property type="entry name" value="TYROSYL-DNA PHOSPHODIESTERASE 1"/>
    <property type="match status" value="1"/>
</dbReference>
<comment type="similarity">
    <text evidence="2">Belongs to the tyrosyl-DNA phosphodiesterase family.</text>
</comment>
<dbReference type="InterPro" id="IPR010347">
    <property type="entry name" value="Tdp1"/>
</dbReference>
<feature type="active site" description="Proton donor/acceptor" evidence="9">
    <location>
        <position position="476"/>
    </location>
</feature>
<organism evidence="13 14">
    <name type="scientific">Anaeramoeba flamelloides</name>
    <dbReference type="NCBI Taxonomy" id="1746091"/>
    <lineage>
        <taxon>Eukaryota</taxon>
        <taxon>Metamonada</taxon>
        <taxon>Anaeramoebidae</taxon>
        <taxon>Anaeramoeba</taxon>
    </lineage>
</organism>
<evidence type="ECO:0000256" key="12">
    <source>
        <dbReference type="SAM" id="Coils"/>
    </source>
</evidence>
<feature type="coiled-coil region" evidence="12">
    <location>
        <begin position="42"/>
        <end position="69"/>
    </location>
</feature>
<evidence type="ECO:0000256" key="9">
    <source>
        <dbReference type="PIRSR" id="PIRSR610347-1"/>
    </source>
</evidence>
<dbReference type="CDD" id="cd09122">
    <property type="entry name" value="PLDc_Tdp1_1"/>
    <property type="match status" value="1"/>
</dbReference>
<evidence type="ECO:0000313" key="14">
    <source>
        <dbReference type="Proteomes" id="UP001146793"/>
    </source>
</evidence>
<sequence>MSNNEESDLERALQISLLESQGKNASHLYVDLQKNKQRQLIQQQKQKQQQQLFKQLQTLQQQQQKQQQQQQQQPKRKERQNSHLLKLRFNGKKFYLNRTESIETNSIQNKDMVSIKDLVAGEIKTAILCTYSLQVEFLDEHFTGIKNLILIKHWDENEYDEGKFSSKTQKIKHMTVIHPPHTISGGCFRVKMMILDFRSFLRIVICTANLTKVDWYITGQVIWVQDFPLHPKVNSNKVFRYLEDNENIIRNEQRGTVFFKTLEHFFEQINAHNLTSIIYYYDFSYVQVELLLSIPGFHDVKPKLNQKVYGLLHLRNIIEIGKKNLFNSVVSEKKKQKLKESFNNYELFYQSSSISSYHRDNWIHLIPKIISGIEFPWEQSKNENINYYQKKNIQIPIDIGNENENVKEKEKGKEKKKGKAKEKFKIIYPSLNHLIKTNSFTGADCLVIRKGIWKRKKFPKQLFYQCKSYNPKVILHSKILIGFVGNLKFLYLGSHNLSPAAWGQVTNKKLKISNYEMGVVFFKQTEEEWDDLLENLPFKFPPEKYQPKDQPFCFELYQQIVKEFREKSKN</sequence>
<keyword evidence="5" id="KW-0378">Hydrolase</keyword>
<keyword evidence="7" id="KW-0234">DNA repair</keyword>
<dbReference type="GO" id="GO:0017005">
    <property type="term" value="F:3'-tyrosyl-DNA phosphodiesterase activity"/>
    <property type="evidence" value="ECO:0007669"/>
    <property type="project" value="TreeGrafter"/>
</dbReference>
<evidence type="ECO:0000256" key="2">
    <source>
        <dbReference type="ARBA" id="ARBA00010205"/>
    </source>
</evidence>
<dbReference type="Proteomes" id="UP001146793">
    <property type="component" value="Unassembled WGS sequence"/>
</dbReference>
<feature type="site" description="Interaction with DNA" evidence="11">
    <location>
        <position position="498"/>
    </location>
</feature>
<comment type="caution">
    <text evidence="13">The sequence shown here is derived from an EMBL/GenBank/DDBJ whole genome shotgun (WGS) entry which is preliminary data.</text>
</comment>
<dbReference type="GO" id="GO:0003690">
    <property type="term" value="F:double-stranded DNA binding"/>
    <property type="evidence" value="ECO:0007669"/>
    <property type="project" value="TreeGrafter"/>
</dbReference>
<gene>
    <name evidence="13" type="ORF">M0812_05486</name>
</gene>
<evidence type="ECO:0000256" key="4">
    <source>
        <dbReference type="ARBA" id="ARBA00022763"/>
    </source>
</evidence>
<evidence type="ECO:0000256" key="7">
    <source>
        <dbReference type="ARBA" id="ARBA00023204"/>
    </source>
</evidence>
<evidence type="ECO:0000256" key="3">
    <source>
        <dbReference type="ARBA" id="ARBA00022722"/>
    </source>
</evidence>
<dbReference type="GO" id="GO:0005634">
    <property type="term" value="C:nucleus"/>
    <property type="evidence" value="ECO:0007669"/>
    <property type="project" value="UniProtKB-SubCell"/>
</dbReference>
<evidence type="ECO:0000256" key="10">
    <source>
        <dbReference type="PIRSR" id="PIRSR610347-2"/>
    </source>
</evidence>
<evidence type="ECO:0000313" key="13">
    <source>
        <dbReference type="EMBL" id="KAJ3449340.1"/>
    </source>
</evidence>
<keyword evidence="12" id="KW-0175">Coiled coil</keyword>
<reference evidence="13" key="1">
    <citation type="submission" date="2022-08" db="EMBL/GenBank/DDBJ databases">
        <title>Novel sulphate-reducing endosymbionts in the free-living metamonad Anaeramoeba.</title>
        <authorList>
            <person name="Jerlstrom-Hultqvist J."/>
            <person name="Cepicka I."/>
            <person name="Gallot-Lavallee L."/>
            <person name="Salas-Leiva D."/>
            <person name="Curtis B.A."/>
            <person name="Zahonova K."/>
            <person name="Pipaliya S."/>
            <person name="Dacks J."/>
            <person name="Roger A.J."/>
        </authorList>
    </citation>
    <scope>NUCLEOTIDE SEQUENCE</scope>
    <source>
        <strain evidence="13">Busselton2</strain>
    </source>
</reference>
<feature type="binding site" evidence="10">
    <location>
        <position position="191"/>
    </location>
    <ligand>
        <name>substrate</name>
    </ligand>
</feature>
<keyword evidence="3" id="KW-0540">Nuclease</keyword>
<protein>
    <submittedName>
        <fullName evidence="13">Tyrosyl-DNA phosphodiesterase</fullName>
    </submittedName>
</protein>
<dbReference type="SUPFAM" id="SSF56024">
    <property type="entry name" value="Phospholipase D/nuclease"/>
    <property type="match status" value="2"/>
</dbReference>
<dbReference type="GO" id="GO:0004527">
    <property type="term" value="F:exonuclease activity"/>
    <property type="evidence" value="ECO:0007669"/>
    <property type="project" value="UniProtKB-KW"/>
</dbReference>
<evidence type="ECO:0000256" key="5">
    <source>
        <dbReference type="ARBA" id="ARBA00022801"/>
    </source>
</evidence>
<evidence type="ECO:0000256" key="1">
    <source>
        <dbReference type="ARBA" id="ARBA00004123"/>
    </source>
</evidence>
<dbReference type="Gene3D" id="3.30.870.10">
    <property type="entry name" value="Endonuclease Chain A"/>
    <property type="match status" value="2"/>
</dbReference>
<keyword evidence="8" id="KW-0539">Nucleus</keyword>
<feature type="binding site" evidence="10">
    <location>
        <position position="478"/>
    </location>
    <ligand>
        <name>substrate</name>
    </ligand>
</feature>
<dbReference type="AlphaFoldDB" id="A0AAV8A968"/>